<dbReference type="GO" id="GO:0000162">
    <property type="term" value="P:L-tryptophan biosynthetic process"/>
    <property type="evidence" value="ECO:0007669"/>
    <property type="project" value="TreeGrafter"/>
</dbReference>
<dbReference type="Gene3D" id="3.20.10.10">
    <property type="entry name" value="D-amino Acid Aminotransferase, subunit A, domain 2"/>
    <property type="match status" value="1"/>
</dbReference>
<keyword evidence="7" id="KW-0808">Transferase</keyword>
<reference evidence="7 8" key="1">
    <citation type="submission" date="2016-04" db="EMBL/GenBank/DDBJ databases">
        <title>Genome analysis of Thermosulfurimonas dismutans, the first thermophilic sulfur-disproportionating bacterium of the phylum Thermodesulfobacteria.</title>
        <authorList>
            <person name="Mardanov A.V."/>
            <person name="Beletsky A.V."/>
            <person name="Kadnikov V.V."/>
            <person name="Slobodkin A.I."/>
            <person name="Ravin N.V."/>
        </authorList>
    </citation>
    <scope>NUCLEOTIDE SEQUENCE [LARGE SCALE GENOMIC DNA]</scope>
    <source>
        <strain evidence="7 8">S95</strain>
    </source>
</reference>
<evidence type="ECO:0000256" key="4">
    <source>
        <dbReference type="RuleBase" id="RU004106"/>
    </source>
</evidence>
<proteinExistence type="inferred from homology"/>
<sequence length="584" mass="67134">MSYFLWLNAYDSEGQAYLFSRPRKVLVFEGGEPKEFLFEIEKATNEGFYVAGFLAYEFGYHLEEKLNPYRKRRPEGVPLAWFGVFEAPTPFKIEAAPGIARAHLSDLTLNISPEAYREAISRIKTYIASGDTYQVNYTLKYHFKFEGDPKDFFFRLLRKQRVRYASLLSTPEFSVLSLSPELFIQKQGLLLRSSPMKGTAPRGRFLEEDKKIAQWLSEDTKNRAENIMIVDLIRNDLGRICEMGSVWVPELFKVERYRTVHQMISTVQGNLREGTSLYEIMKALFPCGSVTGAPKIRTMEIIAELEAEPRGVYTGALGFITPDGDFIFNVAIRTVVLKDNRGEFGIGSGIVWDSDPEEEYRECLLKARFLTEDPPEFKLVETLRFEPEQGFVRLEKHLARLRRSAAYFTLPYPEKRIREELGKLERDLSERARVRILLSEWGEVSVETGSLKDFPRPVKVGLKKRNFSPEPAFLFHKTTHRPWYEEARREAEKLGLAEIVFFDEKGRLIEGTISNVFLEIDGRLYTPPVTLGLLPGILRESLFETGGCEEREIHLSDLWHGKLYIGNSARGLIPVEVVYLVPSK</sequence>
<dbReference type="PROSITE" id="PS00770">
    <property type="entry name" value="AA_TRANSFER_CLASS_4"/>
    <property type="match status" value="1"/>
</dbReference>
<dbReference type="InterPro" id="IPR043132">
    <property type="entry name" value="BCAT-like_C"/>
</dbReference>
<comment type="similarity">
    <text evidence="2 4">Belongs to the class-IV pyridoxal-phosphate-dependent aminotransferase family.</text>
</comment>
<dbReference type="Pfam" id="PF00425">
    <property type="entry name" value="Chorismate_bind"/>
    <property type="match status" value="1"/>
</dbReference>
<dbReference type="PANTHER" id="PTHR11236">
    <property type="entry name" value="AMINOBENZOATE/ANTHRANILATE SYNTHASE"/>
    <property type="match status" value="1"/>
</dbReference>
<dbReference type="InterPro" id="IPR043131">
    <property type="entry name" value="BCAT-like_N"/>
</dbReference>
<evidence type="ECO:0000256" key="1">
    <source>
        <dbReference type="ARBA" id="ARBA00001933"/>
    </source>
</evidence>
<dbReference type="GO" id="GO:0046820">
    <property type="term" value="F:4-amino-4-deoxychorismate synthase activity"/>
    <property type="evidence" value="ECO:0007669"/>
    <property type="project" value="UniProtKB-EC"/>
</dbReference>
<keyword evidence="7" id="KW-0032">Aminotransferase</keyword>
<evidence type="ECO:0000259" key="6">
    <source>
        <dbReference type="Pfam" id="PF00425"/>
    </source>
</evidence>
<name>A0A179D2D1_9BACT</name>
<dbReference type="InterPro" id="IPR018300">
    <property type="entry name" value="Aminotrans_IV_CS"/>
</dbReference>
<dbReference type="GO" id="GO:0009396">
    <property type="term" value="P:folic acid-containing compound biosynthetic process"/>
    <property type="evidence" value="ECO:0007669"/>
    <property type="project" value="InterPro"/>
</dbReference>
<feature type="domain" description="Chorismate-utilising enzyme C-terminal" evidence="6">
    <location>
        <begin position="113"/>
        <end position="366"/>
    </location>
</feature>
<dbReference type="PATRIC" id="fig|999894.6.peg.1734"/>
<dbReference type="AlphaFoldDB" id="A0A179D2D1"/>
<keyword evidence="8" id="KW-1185">Reference proteome</keyword>
<dbReference type="GO" id="GO:0008696">
    <property type="term" value="F:4-amino-4-deoxychorismate lyase activity"/>
    <property type="evidence" value="ECO:0007669"/>
    <property type="project" value="UniProtKB-EC"/>
</dbReference>
<dbReference type="Gene3D" id="3.60.120.10">
    <property type="entry name" value="Anthranilate synthase"/>
    <property type="match status" value="1"/>
</dbReference>
<dbReference type="EC" id="4.1.3.38" evidence="7"/>
<dbReference type="OrthoDB" id="9803598at2"/>
<keyword evidence="3 5" id="KW-0663">Pyridoxal phosphate</keyword>
<protein>
    <submittedName>
        <fullName evidence="7">Para-aminobenzoate synthase component I fused to aminotransferase class IV domain</fullName>
        <ecNumber evidence="7">2.6.1.85</ecNumber>
        <ecNumber evidence="7">4.1.3.38</ecNumber>
    </submittedName>
</protein>
<dbReference type="InterPro" id="IPR015890">
    <property type="entry name" value="Chorismate_C"/>
</dbReference>
<keyword evidence="7" id="KW-0456">Lyase</keyword>
<dbReference type="SUPFAM" id="SSF56322">
    <property type="entry name" value="ADC synthase"/>
    <property type="match status" value="1"/>
</dbReference>
<organism evidence="7 8">
    <name type="scientific">Thermosulfurimonas dismutans</name>
    <dbReference type="NCBI Taxonomy" id="999894"/>
    <lineage>
        <taxon>Bacteria</taxon>
        <taxon>Pseudomonadati</taxon>
        <taxon>Thermodesulfobacteriota</taxon>
        <taxon>Thermodesulfobacteria</taxon>
        <taxon>Thermodesulfobacteriales</taxon>
        <taxon>Thermodesulfobacteriaceae</taxon>
        <taxon>Thermosulfurimonas</taxon>
    </lineage>
</organism>
<evidence type="ECO:0000256" key="5">
    <source>
        <dbReference type="RuleBase" id="RU004516"/>
    </source>
</evidence>
<dbReference type="InterPro" id="IPR005801">
    <property type="entry name" value="ADC_synthase"/>
</dbReference>
<dbReference type="InterPro" id="IPR036038">
    <property type="entry name" value="Aminotransferase-like"/>
</dbReference>
<dbReference type="InterPro" id="IPR005802">
    <property type="entry name" value="ADC_synth_comp_1"/>
</dbReference>
<dbReference type="Proteomes" id="UP000078390">
    <property type="component" value="Unassembled WGS sequence"/>
</dbReference>
<dbReference type="InterPro" id="IPR019999">
    <property type="entry name" value="Anth_synth_I-like"/>
</dbReference>
<gene>
    <name evidence="7" type="ORF">TDIS_1736</name>
</gene>
<dbReference type="SUPFAM" id="SSF56752">
    <property type="entry name" value="D-aminoacid aminotransferase-like PLP-dependent enzymes"/>
    <property type="match status" value="1"/>
</dbReference>
<evidence type="ECO:0000256" key="3">
    <source>
        <dbReference type="ARBA" id="ARBA00022898"/>
    </source>
</evidence>
<dbReference type="PANTHER" id="PTHR11236:SF50">
    <property type="entry name" value="AMINODEOXYCHORISMATE SYNTHASE COMPONENT 1"/>
    <property type="match status" value="1"/>
</dbReference>
<dbReference type="NCBIfam" id="TIGR00553">
    <property type="entry name" value="pabB"/>
    <property type="match status" value="1"/>
</dbReference>
<evidence type="ECO:0000256" key="2">
    <source>
        <dbReference type="ARBA" id="ARBA00009320"/>
    </source>
</evidence>
<dbReference type="InterPro" id="IPR001544">
    <property type="entry name" value="Aminotrans_IV"/>
</dbReference>
<dbReference type="Gene3D" id="3.30.470.10">
    <property type="match status" value="1"/>
</dbReference>
<comment type="caution">
    <text evidence="7">The sequence shown here is derived from an EMBL/GenBank/DDBJ whole genome shotgun (WGS) entry which is preliminary data.</text>
</comment>
<dbReference type="EC" id="2.6.1.85" evidence="7"/>
<dbReference type="Pfam" id="PF01063">
    <property type="entry name" value="Aminotran_4"/>
    <property type="match status" value="1"/>
</dbReference>
<evidence type="ECO:0000313" key="8">
    <source>
        <dbReference type="Proteomes" id="UP000078390"/>
    </source>
</evidence>
<dbReference type="EMBL" id="LWLG01000014">
    <property type="protein sequence ID" value="OAQ20234.1"/>
    <property type="molecule type" value="Genomic_DNA"/>
</dbReference>
<accession>A0A179D2D1</accession>
<comment type="cofactor">
    <cofactor evidence="1 5">
        <name>pyridoxal 5'-phosphate</name>
        <dbReference type="ChEBI" id="CHEBI:597326"/>
    </cofactor>
</comment>
<dbReference type="RefSeq" id="WP_068671345.1">
    <property type="nucleotide sequence ID" value="NZ_LWLG01000014.1"/>
</dbReference>
<evidence type="ECO:0000313" key="7">
    <source>
        <dbReference type="EMBL" id="OAQ20234.1"/>
    </source>
</evidence>
<dbReference type="PRINTS" id="PR00095">
    <property type="entry name" value="ANTSNTHASEI"/>
</dbReference>
<dbReference type="STRING" id="999894.TDIS_1736"/>